<evidence type="ECO:0000256" key="2">
    <source>
        <dbReference type="ARBA" id="ARBA00022618"/>
    </source>
</evidence>
<feature type="topological domain" description="Cytoplasmic" evidence="7">
    <location>
        <begin position="1"/>
        <end position="15"/>
    </location>
</feature>
<keyword evidence="5 7" id="KW-0472">Membrane</keyword>
<dbReference type="HAMAP" id="MF_00599">
    <property type="entry name" value="FtsB"/>
    <property type="match status" value="1"/>
</dbReference>
<proteinExistence type="inferred from homology"/>
<sequence length="105" mass="12477">MTESSQPTWFTLPRFLFWVLVLCFFALQLRLWIGEGSLADIWRLKGEIERQEQENYLAEERNKRLQAEVKNLKEGLDAVEERARTQLGMVKEDETFFLIIDDNQP</sequence>
<dbReference type="InterPro" id="IPR023081">
    <property type="entry name" value="Cell_div_FtsB"/>
</dbReference>
<evidence type="ECO:0000313" key="9">
    <source>
        <dbReference type="EMBL" id="AUM11695.1"/>
    </source>
</evidence>
<evidence type="ECO:0000256" key="1">
    <source>
        <dbReference type="ARBA" id="ARBA00022475"/>
    </source>
</evidence>
<keyword evidence="7" id="KW-0175">Coiled coil</keyword>
<reference evidence="10" key="1">
    <citation type="submission" date="2017-08" db="EMBL/GenBank/DDBJ databases">
        <title>Direct submision.</title>
        <authorList>
            <person name="Kim S.-J."/>
            <person name="Rhee S.-K."/>
        </authorList>
    </citation>
    <scope>NUCLEOTIDE SEQUENCE [LARGE SCALE GENOMIC DNA]</scope>
    <source>
        <strain evidence="10">GI5</strain>
    </source>
</reference>
<keyword evidence="10" id="KW-1185">Reference proteome</keyword>
<dbReference type="GO" id="GO:0030428">
    <property type="term" value="C:cell septum"/>
    <property type="evidence" value="ECO:0007669"/>
    <property type="project" value="TreeGrafter"/>
</dbReference>
<dbReference type="GO" id="GO:0043093">
    <property type="term" value="P:FtsZ-dependent cytokinesis"/>
    <property type="evidence" value="ECO:0007669"/>
    <property type="project" value="UniProtKB-UniRule"/>
</dbReference>
<dbReference type="PANTHER" id="PTHR37485:SF1">
    <property type="entry name" value="CELL DIVISION PROTEIN FTSB"/>
    <property type="match status" value="1"/>
</dbReference>
<keyword evidence="6 7" id="KW-0131">Cell cycle</keyword>
<dbReference type="PANTHER" id="PTHR37485">
    <property type="entry name" value="CELL DIVISION PROTEIN FTSB"/>
    <property type="match status" value="1"/>
</dbReference>
<evidence type="ECO:0000256" key="8">
    <source>
        <dbReference type="SAM" id="Phobius"/>
    </source>
</evidence>
<dbReference type="Proteomes" id="UP000235116">
    <property type="component" value="Chromosome"/>
</dbReference>
<dbReference type="InterPro" id="IPR007060">
    <property type="entry name" value="FtsL/DivIC"/>
</dbReference>
<dbReference type="GO" id="GO:0005886">
    <property type="term" value="C:plasma membrane"/>
    <property type="evidence" value="ECO:0007669"/>
    <property type="project" value="UniProtKB-SubCell"/>
</dbReference>
<protein>
    <recommendedName>
        <fullName evidence="7">Cell division protein FtsB</fullName>
    </recommendedName>
</protein>
<comment type="subcellular location">
    <subcellularLocation>
        <location evidence="7">Cell inner membrane</location>
        <topology evidence="7">Single-pass type II membrane protein</topology>
    </subcellularLocation>
    <text evidence="7">Localizes to the division septum.</text>
</comment>
<dbReference type="Pfam" id="PF04977">
    <property type="entry name" value="DivIC"/>
    <property type="match status" value="1"/>
</dbReference>
<evidence type="ECO:0000313" key="10">
    <source>
        <dbReference type="Proteomes" id="UP000235116"/>
    </source>
</evidence>
<dbReference type="RefSeq" id="WP_101893035.1">
    <property type="nucleotide sequence ID" value="NZ_CP022684.1"/>
</dbReference>
<accession>A0A2K9LJL6</accession>
<keyword evidence="1 7" id="KW-1003">Cell membrane</keyword>
<organism evidence="9 10">
    <name type="scientific">Ketobacter alkanivorans</name>
    <dbReference type="NCBI Taxonomy" id="1917421"/>
    <lineage>
        <taxon>Bacteria</taxon>
        <taxon>Pseudomonadati</taxon>
        <taxon>Pseudomonadota</taxon>
        <taxon>Gammaproteobacteria</taxon>
        <taxon>Pseudomonadales</taxon>
        <taxon>Ketobacteraceae</taxon>
        <taxon>Ketobacter</taxon>
    </lineage>
</organism>
<comment type="subunit">
    <text evidence="7">Part of a complex composed of FtsB, FtsL and FtsQ.</text>
</comment>
<dbReference type="OrthoDB" id="7061211at2"/>
<feature type="coiled-coil region" evidence="7">
    <location>
        <begin position="48"/>
        <end position="82"/>
    </location>
</feature>
<dbReference type="GO" id="GO:0032153">
    <property type="term" value="C:cell division site"/>
    <property type="evidence" value="ECO:0007669"/>
    <property type="project" value="UniProtKB-UniRule"/>
</dbReference>
<evidence type="ECO:0000256" key="5">
    <source>
        <dbReference type="ARBA" id="ARBA00023136"/>
    </source>
</evidence>
<evidence type="ECO:0000256" key="7">
    <source>
        <dbReference type="HAMAP-Rule" id="MF_00599"/>
    </source>
</evidence>
<feature type="transmembrane region" description="Helical" evidence="8">
    <location>
        <begin position="15"/>
        <end position="33"/>
    </location>
</feature>
<dbReference type="AlphaFoldDB" id="A0A2K9LJL6"/>
<dbReference type="KEGG" id="kak:Kalk_04360"/>
<keyword evidence="2 7" id="KW-0132">Cell division</keyword>
<name>A0A2K9LJL6_9GAMM</name>
<evidence type="ECO:0000256" key="6">
    <source>
        <dbReference type="ARBA" id="ARBA00023306"/>
    </source>
</evidence>
<keyword evidence="3 7" id="KW-0812">Transmembrane</keyword>
<dbReference type="NCBIfam" id="NF002058">
    <property type="entry name" value="PRK00888.1"/>
    <property type="match status" value="1"/>
</dbReference>
<comment type="similarity">
    <text evidence="7">Belongs to the FtsB family.</text>
</comment>
<keyword evidence="4 7" id="KW-1133">Transmembrane helix</keyword>
<evidence type="ECO:0000256" key="4">
    <source>
        <dbReference type="ARBA" id="ARBA00022989"/>
    </source>
</evidence>
<gene>
    <name evidence="7" type="primary">ftsB</name>
    <name evidence="9" type="ORF">Kalk_04360</name>
</gene>
<comment type="function">
    <text evidence="7">Essential cell division protein. May link together the upstream cell division proteins, which are predominantly cytoplasmic, with the downstream cell division proteins, which are predominantly periplasmic.</text>
</comment>
<evidence type="ECO:0000256" key="3">
    <source>
        <dbReference type="ARBA" id="ARBA00022692"/>
    </source>
</evidence>
<dbReference type="EMBL" id="CP022684">
    <property type="protein sequence ID" value="AUM11695.1"/>
    <property type="molecule type" value="Genomic_DNA"/>
</dbReference>
<feature type="topological domain" description="Periplasmic" evidence="7">
    <location>
        <begin position="34"/>
        <end position="105"/>
    </location>
</feature>
<keyword evidence="7" id="KW-0997">Cell inner membrane</keyword>